<dbReference type="EMBL" id="JAINUF010000002">
    <property type="protein sequence ID" value="KAJ8373817.1"/>
    <property type="molecule type" value="Genomic_DNA"/>
</dbReference>
<evidence type="ECO:0000256" key="1">
    <source>
        <dbReference type="SAM" id="MobiDB-lite"/>
    </source>
</evidence>
<dbReference type="AlphaFoldDB" id="A0A9Q1J936"/>
<accession>A0A9Q1J936</accession>
<comment type="caution">
    <text evidence="2">The sequence shown here is derived from an EMBL/GenBank/DDBJ whole genome shotgun (WGS) entry which is preliminary data.</text>
</comment>
<evidence type="ECO:0000313" key="3">
    <source>
        <dbReference type="Proteomes" id="UP001152622"/>
    </source>
</evidence>
<dbReference type="Proteomes" id="UP001152622">
    <property type="component" value="Chromosome 2"/>
</dbReference>
<sequence length="85" mass="9335">MKWSTVSSCRLKARECCIPACEPIKRITARFPANAFAHGEMCDARSATASCRGNTAGRAGLLRKEEEEEEESRETMSPPSRDGPC</sequence>
<organism evidence="2 3">
    <name type="scientific">Synaphobranchus kaupii</name>
    <name type="common">Kaup's arrowtooth eel</name>
    <dbReference type="NCBI Taxonomy" id="118154"/>
    <lineage>
        <taxon>Eukaryota</taxon>
        <taxon>Metazoa</taxon>
        <taxon>Chordata</taxon>
        <taxon>Craniata</taxon>
        <taxon>Vertebrata</taxon>
        <taxon>Euteleostomi</taxon>
        <taxon>Actinopterygii</taxon>
        <taxon>Neopterygii</taxon>
        <taxon>Teleostei</taxon>
        <taxon>Anguilliformes</taxon>
        <taxon>Synaphobranchidae</taxon>
        <taxon>Synaphobranchus</taxon>
    </lineage>
</organism>
<keyword evidence="3" id="KW-1185">Reference proteome</keyword>
<proteinExistence type="predicted"/>
<gene>
    <name evidence="2" type="ORF">SKAU_G00043970</name>
</gene>
<feature type="region of interest" description="Disordered" evidence="1">
    <location>
        <begin position="58"/>
        <end position="85"/>
    </location>
</feature>
<protein>
    <submittedName>
        <fullName evidence="2">Uncharacterized protein</fullName>
    </submittedName>
</protein>
<name>A0A9Q1J936_SYNKA</name>
<reference evidence="2" key="1">
    <citation type="journal article" date="2023" name="Science">
        <title>Genome structures resolve the early diversification of teleost fishes.</title>
        <authorList>
            <person name="Parey E."/>
            <person name="Louis A."/>
            <person name="Montfort J."/>
            <person name="Bouchez O."/>
            <person name="Roques C."/>
            <person name="Iampietro C."/>
            <person name="Lluch J."/>
            <person name="Castinel A."/>
            <person name="Donnadieu C."/>
            <person name="Desvignes T."/>
            <person name="Floi Bucao C."/>
            <person name="Jouanno E."/>
            <person name="Wen M."/>
            <person name="Mejri S."/>
            <person name="Dirks R."/>
            <person name="Jansen H."/>
            <person name="Henkel C."/>
            <person name="Chen W.J."/>
            <person name="Zahm M."/>
            <person name="Cabau C."/>
            <person name="Klopp C."/>
            <person name="Thompson A.W."/>
            <person name="Robinson-Rechavi M."/>
            <person name="Braasch I."/>
            <person name="Lecointre G."/>
            <person name="Bobe J."/>
            <person name="Postlethwait J.H."/>
            <person name="Berthelot C."/>
            <person name="Roest Crollius H."/>
            <person name="Guiguen Y."/>
        </authorList>
    </citation>
    <scope>NUCLEOTIDE SEQUENCE</scope>
    <source>
        <strain evidence="2">WJC10195</strain>
    </source>
</reference>
<evidence type="ECO:0000313" key="2">
    <source>
        <dbReference type="EMBL" id="KAJ8373817.1"/>
    </source>
</evidence>